<feature type="compositionally biased region" description="Polar residues" evidence="1">
    <location>
        <begin position="341"/>
        <end position="354"/>
    </location>
</feature>
<feature type="compositionally biased region" description="Low complexity" evidence="1">
    <location>
        <begin position="767"/>
        <end position="789"/>
    </location>
</feature>
<feature type="region of interest" description="Disordered" evidence="1">
    <location>
        <begin position="198"/>
        <end position="287"/>
    </location>
</feature>
<protein>
    <submittedName>
        <fullName evidence="2">7b9f1dff-1a3f-45f3-8d21-5e90c57b46be</fullName>
    </submittedName>
</protein>
<feature type="compositionally biased region" description="Basic and acidic residues" evidence="1">
    <location>
        <begin position="662"/>
        <end position="671"/>
    </location>
</feature>
<dbReference type="AlphaFoldDB" id="A0A446BLR5"/>
<feature type="compositionally biased region" description="Pro residues" evidence="1">
    <location>
        <begin position="314"/>
        <end position="325"/>
    </location>
</feature>
<feature type="compositionally biased region" description="Polar residues" evidence="1">
    <location>
        <begin position="484"/>
        <end position="493"/>
    </location>
</feature>
<feature type="compositionally biased region" description="Basic and acidic residues" evidence="1">
    <location>
        <begin position="797"/>
        <end position="807"/>
    </location>
</feature>
<proteinExistence type="predicted"/>
<feature type="region of interest" description="Disordered" evidence="1">
    <location>
        <begin position="1"/>
        <end position="27"/>
    </location>
</feature>
<feature type="compositionally biased region" description="Low complexity" evidence="1">
    <location>
        <begin position="675"/>
        <end position="691"/>
    </location>
</feature>
<feature type="compositionally biased region" description="Basic and acidic residues" evidence="1">
    <location>
        <begin position="715"/>
        <end position="730"/>
    </location>
</feature>
<evidence type="ECO:0000313" key="2">
    <source>
        <dbReference type="EMBL" id="SPQ23426.1"/>
    </source>
</evidence>
<feature type="region of interest" description="Disordered" evidence="1">
    <location>
        <begin position="662"/>
        <end position="857"/>
    </location>
</feature>
<feature type="region of interest" description="Disordered" evidence="1">
    <location>
        <begin position="62"/>
        <end position="132"/>
    </location>
</feature>
<feature type="compositionally biased region" description="Low complexity" evidence="1">
    <location>
        <begin position="601"/>
        <end position="617"/>
    </location>
</feature>
<feature type="compositionally biased region" description="Low complexity" evidence="1">
    <location>
        <begin position="222"/>
        <end position="231"/>
    </location>
</feature>
<feature type="region of interest" description="Disordered" evidence="1">
    <location>
        <begin position="413"/>
        <end position="625"/>
    </location>
</feature>
<accession>A0A446BLR5</accession>
<feature type="compositionally biased region" description="Basic and acidic residues" evidence="1">
    <location>
        <begin position="204"/>
        <end position="216"/>
    </location>
</feature>
<organism evidence="2 3">
    <name type="scientific">Thermothielavioides terrestris</name>
    <dbReference type="NCBI Taxonomy" id="2587410"/>
    <lineage>
        <taxon>Eukaryota</taxon>
        <taxon>Fungi</taxon>
        <taxon>Dikarya</taxon>
        <taxon>Ascomycota</taxon>
        <taxon>Pezizomycotina</taxon>
        <taxon>Sordariomycetes</taxon>
        <taxon>Sordariomycetidae</taxon>
        <taxon>Sordariales</taxon>
        <taxon>Chaetomiaceae</taxon>
        <taxon>Thermothielavioides</taxon>
    </lineage>
</organism>
<feature type="compositionally biased region" description="Polar residues" evidence="1">
    <location>
        <begin position="434"/>
        <end position="451"/>
    </location>
</feature>
<feature type="compositionally biased region" description="Polar residues" evidence="1">
    <location>
        <begin position="145"/>
        <end position="154"/>
    </location>
</feature>
<feature type="compositionally biased region" description="Low complexity" evidence="1">
    <location>
        <begin position="368"/>
        <end position="381"/>
    </location>
</feature>
<dbReference type="Proteomes" id="UP000289323">
    <property type="component" value="Unassembled WGS sequence"/>
</dbReference>
<dbReference type="EMBL" id="OUUZ01000010">
    <property type="protein sequence ID" value="SPQ23426.1"/>
    <property type="molecule type" value="Genomic_DNA"/>
</dbReference>
<evidence type="ECO:0000256" key="1">
    <source>
        <dbReference type="SAM" id="MobiDB-lite"/>
    </source>
</evidence>
<evidence type="ECO:0000313" key="3">
    <source>
        <dbReference type="Proteomes" id="UP000289323"/>
    </source>
</evidence>
<name>A0A446BLR5_9PEZI</name>
<feature type="compositionally biased region" description="Polar residues" evidence="1">
    <location>
        <begin position="507"/>
        <end position="531"/>
    </location>
</feature>
<feature type="region of interest" description="Disordered" evidence="1">
    <location>
        <begin position="138"/>
        <end position="157"/>
    </location>
</feature>
<gene>
    <name evidence="2" type="ORF">TT172_LOCUS5845</name>
</gene>
<feature type="compositionally biased region" description="Polar residues" evidence="1">
    <location>
        <begin position="563"/>
        <end position="578"/>
    </location>
</feature>
<feature type="region of interest" description="Disordered" evidence="1">
    <location>
        <begin position="310"/>
        <end position="399"/>
    </location>
</feature>
<feature type="compositionally biased region" description="Basic and acidic residues" evidence="1">
    <location>
        <begin position="240"/>
        <end position="254"/>
    </location>
</feature>
<reference evidence="2 3" key="1">
    <citation type="submission" date="2018-04" db="EMBL/GenBank/DDBJ databases">
        <authorList>
            <person name="Huttner S."/>
            <person name="Dainat J."/>
        </authorList>
    </citation>
    <scope>NUCLEOTIDE SEQUENCE [LARGE SCALE GENOMIC DNA]</scope>
</reference>
<sequence length="874" mass="92839">MGHSSKFVFPLPSRKARDAPPPLISGPLRTKAQRILGASELSIDPVAIPAWETQSNSGISIAVSETTDGEPGHSPTRDGWASSRGLRPDKRWEQESEIIPPVLDRHAEPGGSTVPDGATDASSLRRRQSSSTITSYYDKSKLPLSISQQTSSSAMAKGLPAKAQALLDIDGDFTDSPAVSKARKKPSMLDLSSLLHMHRSPKHLHPDSYRSPDPGHDLFAMSPSATTVSSAPTPPPVLQRAERGVRKKLTKESLRSNPAPQASPHGPAGRPAVGHQQPNKADLDLDNLYDHYEQRTFADAMERDLRTSAYQLVPPTPPPSCPPPELGQGGRAFLSPVPPGSSRTSLSSKQSPLNMTAAELKSAGIGIPSSPLPADSSSISSRHTRTSKASKRTDRSLQEIDLLQNSVLALSSDSEDDYELSSKGSLAVPPLSDGQVSPTSPRSPISQTSTMGAPDASRGKTAKRTSFAPTSHGSAAVKGPTIGPRTSSLNPKMSTKLGHATAHKTSRLSAGTSSTGRTVSQAQTAGSNLASNAGEALKQADSESQFDFPAPPVYPGRRPSAGSRLSEQSLPVSPSTTAELYWQSYLSPGGPDGGSVRSGTSIGSASNGRRGSAASSIHDGNSGRLMAVTRQEEMLLAALRMKRARMREDIIAEFEDEIEREEQQLRRERTNDSFGTSGSMSRQSSRSTMRQEVGALSARPRHQTQPSGVPATAPGKDKPGPLKVLVERSPYDSSSLRTPASEFSDFIHYDDGISSPGPASLQRQDSKASSVSSRKSAPGRQRASLSAMSAPPPPRSQRRDSGSRKGADPLSPKVQPDLPHQIPEDPAEDDDVGIPRPDSPVSPSDFPTPVSIKNKKQVRLSAVGFYKPTMEAGY</sequence>